<evidence type="ECO:0000256" key="2">
    <source>
        <dbReference type="SAM" id="Phobius"/>
    </source>
</evidence>
<dbReference type="OrthoDB" id="7185741at2"/>
<reference evidence="4 5" key="1">
    <citation type="submission" date="2016-10" db="EMBL/GenBank/DDBJ databases">
        <authorList>
            <person name="de Groot N.N."/>
        </authorList>
    </citation>
    <scope>NUCLEOTIDE SEQUENCE [LARGE SCALE GENOMIC DNA]</scope>
    <source>
        <strain evidence="4 5">DSM 21741</strain>
    </source>
</reference>
<dbReference type="GO" id="GO:0016787">
    <property type="term" value="F:hydrolase activity"/>
    <property type="evidence" value="ECO:0007669"/>
    <property type="project" value="UniProtKB-KW"/>
</dbReference>
<keyword evidence="4" id="KW-0378">Hydrolase</keyword>
<dbReference type="SUPFAM" id="SSF53474">
    <property type="entry name" value="alpha/beta-Hydrolases"/>
    <property type="match status" value="1"/>
</dbReference>
<dbReference type="InterPro" id="IPR000073">
    <property type="entry name" value="AB_hydrolase_1"/>
</dbReference>
<dbReference type="Pfam" id="PF00561">
    <property type="entry name" value="Abhydrolase_1"/>
    <property type="match status" value="1"/>
</dbReference>
<organism evidence="4 5">
    <name type="scientific">Friedmanniella luteola</name>
    <dbReference type="NCBI Taxonomy" id="546871"/>
    <lineage>
        <taxon>Bacteria</taxon>
        <taxon>Bacillati</taxon>
        <taxon>Actinomycetota</taxon>
        <taxon>Actinomycetes</taxon>
        <taxon>Propionibacteriales</taxon>
        <taxon>Nocardioidaceae</taxon>
        <taxon>Friedmanniella</taxon>
    </lineage>
</organism>
<feature type="transmembrane region" description="Helical" evidence="2">
    <location>
        <begin position="56"/>
        <end position="75"/>
    </location>
</feature>
<dbReference type="Gene3D" id="3.40.50.1820">
    <property type="entry name" value="alpha/beta hydrolase"/>
    <property type="match status" value="1"/>
</dbReference>
<dbReference type="PANTHER" id="PTHR43689">
    <property type="entry name" value="HYDROLASE"/>
    <property type="match status" value="1"/>
</dbReference>
<feature type="transmembrane region" description="Helical" evidence="2">
    <location>
        <begin position="111"/>
        <end position="132"/>
    </location>
</feature>
<dbReference type="AlphaFoldDB" id="A0A1H1MQZ3"/>
<evidence type="ECO:0000256" key="1">
    <source>
        <dbReference type="SAM" id="MobiDB-lite"/>
    </source>
</evidence>
<feature type="transmembrane region" description="Helical" evidence="2">
    <location>
        <begin position="144"/>
        <end position="165"/>
    </location>
</feature>
<dbReference type="RefSeq" id="WP_091410188.1">
    <property type="nucleotide sequence ID" value="NZ_LT629749.1"/>
</dbReference>
<feature type="transmembrane region" description="Helical" evidence="2">
    <location>
        <begin position="87"/>
        <end position="105"/>
    </location>
</feature>
<feature type="transmembrane region" description="Helical" evidence="2">
    <location>
        <begin position="31"/>
        <end position="50"/>
    </location>
</feature>
<sequence length="459" mass="47779">MSVQTHPTSRPQRTPDPTREATNRRPAGRTIVASAVAGAVAALVLALVVFDGGTEATITGALLLGFGFGWALMAVLTVCRTRQPQRWAVVPAVALGFTGAALVVLEPGDQTLTASTWVWPPLMVALAGWMVVQVRRSVTGRARWVLAAAIAVLVLASIGAVYGNVARTADRAAFPAPGQLHDVDGHRLHLDCRGEGSPTVVLSNGLGGSSAGWARIMGPVAATARVCAYDRAGQGWSDDVASPRDGVQSAEDLHTLLAVAGEHGPYVLVGHSTGGTVAMTYAARYPDQVVGLVLLDSASPEQFTRLPAYPGQYQLLMRRGLALLPTLSRLGLVHLVPGTSHLPAADAARVDALSAAPRAYRSQRDEISVLPEVFAQAQALSTLGDRPLAVLTASASSTGTDGWVGAQDQLAALSTRSVHRTVDSTHEGLLEDVAPAAESVRAITDVVTSARTGTPLPSR</sequence>
<dbReference type="PRINTS" id="PR00111">
    <property type="entry name" value="ABHYDROLASE"/>
</dbReference>
<feature type="region of interest" description="Disordered" evidence="1">
    <location>
        <begin position="1"/>
        <end position="26"/>
    </location>
</feature>
<feature type="domain" description="AB hydrolase-1" evidence="3">
    <location>
        <begin position="198"/>
        <end position="325"/>
    </location>
</feature>
<protein>
    <submittedName>
        <fullName evidence="4">Alpha/beta hydrolase fold</fullName>
    </submittedName>
</protein>
<evidence type="ECO:0000259" key="3">
    <source>
        <dbReference type="Pfam" id="PF00561"/>
    </source>
</evidence>
<dbReference type="InterPro" id="IPR029058">
    <property type="entry name" value="AB_hydrolase_fold"/>
</dbReference>
<evidence type="ECO:0000313" key="4">
    <source>
        <dbReference type="EMBL" id="SDR89138.1"/>
    </source>
</evidence>
<keyword evidence="5" id="KW-1185">Reference proteome</keyword>
<evidence type="ECO:0000313" key="5">
    <source>
        <dbReference type="Proteomes" id="UP000199092"/>
    </source>
</evidence>
<dbReference type="EMBL" id="LT629749">
    <property type="protein sequence ID" value="SDR89138.1"/>
    <property type="molecule type" value="Genomic_DNA"/>
</dbReference>
<dbReference type="PANTHER" id="PTHR43689:SF8">
    <property type="entry name" value="ALPHA_BETA-HYDROLASES SUPERFAMILY PROTEIN"/>
    <property type="match status" value="1"/>
</dbReference>
<dbReference type="Proteomes" id="UP000199092">
    <property type="component" value="Chromosome I"/>
</dbReference>
<gene>
    <name evidence="4" type="ORF">SAMN04488543_0691</name>
</gene>
<name>A0A1H1MQZ3_9ACTN</name>
<proteinExistence type="predicted"/>
<keyword evidence="2" id="KW-0812">Transmembrane</keyword>
<dbReference type="STRING" id="546871.SAMN04488543_0691"/>
<keyword evidence="2" id="KW-0472">Membrane</keyword>
<feature type="compositionally biased region" description="Polar residues" evidence="1">
    <location>
        <begin position="1"/>
        <end position="12"/>
    </location>
</feature>
<accession>A0A1H1MQZ3</accession>
<keyword evidence="2" id="KW-1133">Transmembrane helix</keyword>